<organism evidence="2">
    <name type="scientific">Spodoptera frugiperda</name>
    <name type="common">Fall armyworm</name>
    <dbReference type="NCBI Taxonomy" id="7108"/>
    <lineage>
        <taxon>Eukaryota</taxon>
        <taxon>Metazoa</taxon>
        <taxon>Ecdysozoa</taxon>
        <taxon>Arthropoda</taxon>
        <taxon>Hexapoda</taxon>
        <taxon>Insecta</taxon>
        <taxon>Pterygota</taxon>
        <taxon>Neoptera</taxon>
        <taxon>Endopterygota</taxon>
        <taxon>Lepidoptera</taxon>
        <taxon>Glossata</taxon>
        <taxon>Ditrysia</taxon>
        <taxon>Noctuoidea</taxon>
        <taxon>Noctuidae</taxon>
        <taxon>Amphipyrinae</taxon>
        <taxon>Spodoptera</taxon>
    </lineage>
</organism>
<dbReference type="EMBL" id="ODYU01003314">
    <property type="protein sequence ID" value="SOQ41901.1"/>
    <property type="molecule type" value="Genomic_DNA"/>
</dbReference>
<sequence length="95" mass="10143">MCVGCLLEVRNLRVFGESGIGKIGKGGNWASGNLTHVTKHNASIVSIGKRADGSPDGKQSPSPMDTQQHQNALPAFWGLLSNRGFGRLGRGLHYQ</sequence>
<feature type="compositionally biased region" description="Polar residues" evidence="1">
    <location>
        <begin position="57"/>
        <end position="68"/>
    </location>
</feature>
<protein>
    <submittedName>
        <fullName evidence="2">SFRICE_005437</fullName>
    </submittedName>
</protein>
<feature type="region of interest" description="Disordered" evidence="1">
    <location>
        <begin position="48"/>
        <end position="68"/>
    </location>
</feature>
<evidence type="ECO:0000256" key="1">
    <source>
        <dbReference type="SAM" id="MobiDB-lite"/>
    </source>
</evidence>
<proteinExistence type="predicted"/>
<dbReference type="AlphaFoldDB" id="A0A2H1VM51"/>
<accession>A0A2H1VM51</accession>
<name>A0A2H1VM51_SPOFR</name>
<reference evidence="2" key="1">
    <citation type="submission" date="2016-07" db="EMBL/GenBank/DDBJ databases">
        <authorList>
            <person name="Bretaudeau A."/>
        </authorList>
    </citation>
    <scope>NUCLEOTIDE SEQUENCE</scope>
    <source>
        <strain evidence="2">Rice</strain>
        <tissue evidence="2">Whole body</tissue>
    </source>
</reference>
<gene>
    <name evidence="2" type="ORF">SFRICE_005437</name>
</gene>
<evidence type="ECO:0000313" key="2">
    <source>
        <dbReference type="EMBL" id="SOQ41901.1"/>
    </source>
</evidence>